<evidence type="ECO:0000256" key="3">
    <source>
        <dbReference type="ARBA" id="ARBA00023125"/>
    </source>
</evidence>
<proteinExistence type="inferred from homology"/>
<evidence type="ECO:0000256" key="1">
    <source>
        <dbReference type="ARBA" id="ARBA00010923"/>
    </source>
</evidence>
<evidence type="ECO:0000313" key="6">
    <source>
        <dbReference type="Proteomes" id="UP000074914"/>
    </source>
</evidence>
<keyword evidence="2" id="KW-0680">Restriction system</keyword>
<dbReference type="PANTHER" id="PTHR30408:SF13">
    <property type="entry name" value="TYPE I RESTRICTION ENZYME HINDI SPECIFICITY SUBUNIT"/>
    <property type="match status" value="1"/>
</dbReference>
<organism evidence="5 6">
    <name type="scientific">Collimonas pratensis</name>
    <dbReference type="NCBI Taxonomy" id="279113"/>
    <lineage>
        <taxon>Bacteria</taxon>
        <taxon>Pseudomonadati</taxon>
        <taxon>Pseudomonadota</taxon>
        <taxon>Betaproteobacteria</taxon>
        <taxon>Burkholderiales</taxon>
        <taxon>Oxalobacteraceae</taxon>
        <taxon>Collimonas</taxon>
    </lineage>
</organism>
<dbReference type="Proteomes" id="UP000074914">
    <property type="component" value="Chromosome"/>
</dbReference>
<reference evidence="5 6" key="1">
    <citation type="submission" date="2015-11" db="EMBL/GenBank/DDBJ databases">
        <title>Exploring the genomic traits of fungus-feeding bacterial genus Collimonas.</title>
        <authorList>
            <person name="Song C."/>
            <person name="Schmidt R."/>
            <person name="de Jager V."/>
            <person name="Krzyzanowska D."/>
            <person name="Jongedijk E."/>
            <person name="Cankar K."/>
            <person name="Beekwilder J."/>
            <person name="van Veen A."/>
            <person name="de Boer W."/>
            <person name="van Veen J.A."/>
            <person name="Garbeva P."/>
        </authorList>
    </citation>
    <scope>NUCLEOTIDE SEQUENCE [LARGE SCALE GENOMIC DNA]</scope>
    <source>
        <strain evidence="5 6">Ter291</strain>
    </source>
</reference>
<evidence type="ECO:0000259" key="4">
    <source>
        <dbReference type="Pfam" id="PF01420"/>
    </source>
</evidence>
<dbReference type="InterPro" id="IPR044946">
    <property type="entry name" value="Restrct_endonuc_typeI_TRD_sf"/>
</dbReference>
<accession>A0ABM5YZT8</accession>
<dbReference type="Gene3D" id="3.90.220.20">
    <property type="entry name" value="DNA methylase specificity domains"/>
    <property type="match status" value="2"/>
</dbReference>
<dbReference type="Pfam" id="PF01420">
    <property type="entry name" value="Methylase_S"/>
    <property type="match status" value="2"/>
</dbReference>
<comment type="similarity">
    <text evidence="1">Belongs to the type-I restriction system S methylase family.</text>
</comment>
<dbReference type="EMBL" id="CP013236">
    <property type="protein sequence ID" value="AMP12303.1"/>
    <property type="molecule type" value="Genomic_DNA"/>
</dbReference>
<dbReference type="InterPro" id="IPR000055">
    <property type="entry name" value="Restrct_endonuc_typeI_TRD"/>
</dbReference>
<keyword evidence="3" id="KW-0238">DNA-binding</keyword>
<dbReference type="CDD" id="cd17246">
    <property type="entry name" value="RMtype1_S_SonII-TRD2-CR2_like"/>
    <property type="match status" value="1"/>
</dbReference>
<dbReference type="SUPFAM" id="SSF116734">
    <property type="entry name" value="DNA methylase specificity domain"/>
    <property type="match status" value="2"/>
</dbReference>
<dbReference type="InterPro" id="IPR052021">
    <property type="entry name" value="Type-I_RS_S_subunit"/>
</dbReference>
<sequence>MSSDAQRPLILPLFADTVQPEWLWKRLDEIAEVYDCPHSTPQLVDDQNAPFVVRSQDVRTGTILLGSAARVSIETYRERIKRVEPEFGDLVYSREGTYFGIAAEVPRRVKVCLGQRMVLIRPDNSRIDHAFLKYWLNSPQVFGYIHGFRDGTVAERLNLPVIRGMAIAFPSLAEQSAIAEVLGTLDDRIALLRETNTTLEAIAQALFKSWFVDFDPVRAKQQGREQDGLDATTTALFPDSFEESKLGLVPRGWEVKRLGDITERITKGTTPTTLKRPFVESGINFVKVESLTEDGEFIPGKFAYVDNATHELLKRSQLKVDDVLITIAGTIGRIAVMTEDFLPANTNQAVALIRPDANLFPGGLIKHFLQREDSRQTMGERVVQAVQANLSLGSLSDLLLVVPPVEVVKKLYGAGIEQIDACKRMNQQQIRTLTSIRDTLLPRLISGQLRLPEAAREMETEQV</sequence>
<feature type="domain" description="Type I restriction modification DNA specificity" evidence="4">
    <location>
        <begin position="250"/>
        <end position="433"/>
    </location>
</feature>
<gene>
    <name evidence="5" type="ORF">CPter291_0007</name>
</gene>
<evidence type="ECO:0000256" key="2">
    <source>
        <dbReference type="ARBA" id="ARBA00022747"/>
    </source>
</evidence>
<protein>
    <submittedName>
        <fullName evidence="5">Type I restriction modification DNA specificity domain protein</fullName>
    </submittedName>
</protein>
<feature type="domain" description="Type I restriction modification DNA specificity" evidence="4">
    <location>
        <begin position="22"/>
        <end position="200"/>
    </location>
</feature>
<name>A0ABM5YZT8_9BURK</name>
<keyword evidence="6" id="KW-1185">Reference proteome</keyword>
<dbReference type="RefSeq" id="WP_062111195.1">
    <property type="nucleotide sequence ID" value="NZ_CP013236.1"/>
</dbReference>
<dbReference type="PANTHER" id="PTHR30408">
    <property type="entry name" value="TYPE-1 RESTRICTION ENZYME ECOKI SPECIFICITY PROTEIN"/>
    <property type="match status" value="1"/>
</dbReference>
<evidence type="ECO:0000313" key="5">
    <source>
        <dbReference type="EMBL" id="AMP12303.1"/>
    </source>
</evidence>